<feature type="transmembrane region" description="Helical" evidence="15">
    <location>
        <begin position="94"/>
        <end position="115"/>
    </location>
</feature>
<dbReference type="InterPro" id="IPR001789">
    <property type="entry name" value="Sig_transdc_resp-reg_receiver"/>
</dbReference>
<feature type="transmembrane region" description="Helical" evidence="15">
    <location>
        <begin position="121"/>
        <end position="140"/>
    </location>
</feature>
<keyword evidence="9" id="KW-0067">ATP-binding</keyword>
<dbReference type="Pfam" id="PF00072">
    <property type="entry name" value="Response_reg"/>
    <property type="match status" value="1"/>
</dbReference>
<evidence type="ECO:0000256" key="5">
    <source>
        <dbReference type="ARBA" id="ARBA00022679"/>
    </source>
</evidence>
<evidence type="ECO:0000256" key="2">
    <source>
        <dbReference type="ARBA" id="ARBA00004370"/>
    </source>
</evidence>
<dbReference type="PRINTS" id="PR00344">
    <property type="entry name" value="BCTRLSENSOR"/>
</dbReference>
<dbReference type="OrthoDB" id="185434at2"/>
<dbReference type="EC" id="2.7.13.3" evidence="3"/>
<dbReference type="SUPFAM" id="SSF47384">
    <property type="entry name" value="Homodimeric domain of signal transducing histidine kinase"/>
    <property type="match status" value="1"/>
</dbReference>
<dbReference type="FunFam" id="3.30.565.10:FF:000078">
    <property type="entry name" value="Two-component sensor histidine kinase"/>
    <property type="match status" value="1"/>
</dbReference>
<dbReference type="Gene3D" id="1.10.287.130">
    <property type="match status" value="1"/>
</dbReference>
<dbReference type="InterPro" id="IPR036890">
    <property type="entry name" value="HATPase_C_sf"/>
</dbReference>
<reference evidence="18 19" key="1">
    <citation type="journal article" date="2011" name="J. Bacteriol.">
        <title>Genome sequence of the verrucomicrobium Opitutus terrae PB90-1, an abundant inhabitant of rice paddy soil ecosystems.</title>
        <authorList>
            <person name="van Passel M.W."/>
            <person name="Kant R."/>
            <person name="Palva A."/>
            <person name="Copeland A."/>
            <person name="Lucas S."/>
            <person name="Lapidus A."/>
            <person name="Glavina del Rio T."/>
            <person name="Pitluck S."/>
            <person name="Goltsman E."/>
            <person name="Clum A."/>
            <person name="Sun H."/>
            <person name="Schmutz J."/>
            <person name="Larimer F.W."/>
            <person name="Land M.L."/>
            <person name="Hauser L."/>
            <person name="Kyrpides N."/>
            <person name="Mikhailova N."/>
            <person name="Richardson P.P."/>
            <person name="Janssen P.H."/>
            <person name="de Vos W.M."/>
            <person name="Smidt H."/>
        </authorList>
    </citation>
    <scope>NUCLEOTIDE SEQUENCE [LARGE SCALE GENOMIC DNA]</scope>
    <source>
        <strain evidence="19">DSM 11246 / JCM 15787 / PB90-1</strain>
    </source>
</reference>
<dbReference type="InterPro" id="IPR005467">
    <property type="entry name" value="His_kinase_dom"/>
</dbReference>
<keyword evidence="12 15" id="KW-0472">Membrane</keyword>
<dbReference type="FunFam" id="1.10.287.130:FF:000004">
    <property type="entry name" value="Ethylene receptor 1"/>
    <property type="match status" value="1"/>
</dbReference>
<dbReference type="eggNOG" id="COG0784">
    <property type="taxonomic scope" value="Bacteria"/>
</dbReference>
<dbReference type="CDD" id="cd17546">
    <property type="entry name" value="REC_hyHK_CKI1_RcsC-like"/>
    <property type="match status" value="1"/>
</dbReference>
<evidence type="ECO:0000256" key="1">
    <source>
        <dbReference type="ARBA" id="ARBA00000085"/>
    </source>
</evidence>
<proteinExistence type="predicted"/>
<comment type="subcellular location">
    <subcellularLocation>
        <location evidence="2">Membrane</location>
    </subcellularLocation>
</comment>
<sequence length="635" mass="68721">MLRSLPLRLIHSCLRRLDRAYRDRPHFIGLKARMLTGITLLLLVLVPVNIAKLVWIDPPALGPRIVLNLIVAVACLLCLRLVMRGRLSRAANQLALTLVLAVHGSVTLVAATMTAQQPLSVAIQLFAFNIVFLLFAILFAARWVAGVVFAIIVAGHVGFHTLVLQKVPVAPGLQFAAGTLLRDGLLVLGLLFCLGIILGRLIETAHRRTEEALRQVQNLNENLERLVADRTRELQLASQQAEAASRAKSEFLANMSHEIRTPLNGIIASADLMIQRADLPAEAREHARLITQSGDLLLNLLGDILDFSKIEAGQITLEDHVFELESTVTDTVALLASRAATAAVQLQVAVAPAVARNFEADSYRLRQVLLNLLGNAVKFTPAGGRVQISVTAAGEGDPRPVRFEIRDTGIGMDETTLRRIFERFTQADSSTTRRYGGTGLGLAISFRLVEMMGGRLAVESAPGQGSIFYFTLPLRPVDAPAHVPGPAEALPSRLNLHVLVAEDNATNRQILGRQLTRLGCTFTLAADGVAALAALQQEPLPDLILMDCHMPNLDGWETTRRLRGEAASSPGLRQKAASLPVIALTAAAFPEERARCQEAGMNDFLAKPVKLAELQQALLRYSRAAATNSSPPSPA</sequence>
<dbReference type="InterPro" id="IPR004358">
    <property type="entry name" value="Sig_transdc_His_kin-like_C"/>
</dbReference>
<accession>B1ZNR6</accession>
<evidence type="ECO:0000256" key="13">
    <source>
        <dbReference type="PROSITE-ProRule" id="PRU00169"/>
    </source>
</evidence>
<dbReference type="SMART" id="SM00388">
    <property type="entry name" value="HisKA"/>
    <property type="match status" value="1"/>
</dbReference>
<feature type="domain" description="Response regulatory" evidence="17">
    <location>
        <begin position="497"/>
        <end position="622"/>
    </location>
</feature>
<dbReference type="Proteomes" id="UP000007013">
    <property type="component" value="Chromosome"/>
</dbReference>
<dbReference type="STRING" id="452637.Oter_2153"/>
<dbReference type="Gene3D" id="3.30.565.10">
    <property type="entry name" value="Histidine kinase-like ATPase, C-terminal domain"/>
    <property type="match status" value="1"/>
</dbReference>
<organism evidence="18 19">
    <name type="scientific">Opitutus terrae (strain DSM 11246 / JCM 15787 / PB90-1)</name>
    <dbReference type="NCBI Taxonomy" id="452637"/>
    <lineage>
        <taxon>Bacteria</taxon>
        <taxon>Pseudomonadati</taxon>
        <taxon>Verrucomicrobiota</taxon>
        <taxon>Opitutia</taxon>
        <taxon>Opitutales</taxon>
        <taxon>Opitutaceae</taxon>
        <taxon>Opitutus</taxon>
    </lineage>
</organism>
<dbReference type="InterPro" id="IPR011006">
    <property type="entry name" value="CheY-like_superfamily"/>
</dbReference>
<feature type="transmembrane region" description="Helical" evidence="15">
    <location>
        <begin position="61"/>
        <end position="82"/>
    </location>
</feature>
<dbReference type="PANTHER" id="PTHR45339">
    <property type="entry name" value="HYBRID SIGNAL TRANSDUCTION HISTIDINE KINASE J"/>
    <property type="match status" value="1"/>
</dbReference>
<keyword evidence="10 15" id="KW-1133">Transmembrane helix</keyword>
<dbReference type="SUPFAM" id="SSF52172">
    <property type="entry name" value="CheY-like"/>
    <property type="match status" value="1"/>
</dbReference>
<dbReference type="RefSeq" id="WP_012374973.1">
    <property type="nucleotide sequence ID" value="NC_010571.1"/>
</dbReference>
<dbReference type="Gene3D" id="3.40.50.2300">
    <property type="match status" value="1"/>
</dbReference>
<evidence type="ECO:0000256" key="7">
    <source>
        <dbReference type="ARBA" id="ARBA00022741"/>
    </source>
</evidence>
<dbReference type="SMART" id="SM00448">
    <property type="entry name" value="REC"/>
    <property type="match status" value="1"/>
</dbReference>
<evidence type="ECO:0000256" key="15">
    <source>
        <dbReference type="SAM" id="Phobius"/>
    </source>
</evidence>
<keyword evidence="14" id="KW-0175">Coiled coil</keyword>
<dbReference type="Pfam" id="PF02518">
    <property type="entry name" value="HATPase_c"/>
    <property type="match status" value="1"/>
</dbReference>
<keyword evidence="8 18" id="KW-0418">Kinase</keyword>
<keyword evidence="11" id="KW-0902">Two-component regulatory system</keyword>
<evidence type="ECO:0000256" key="6">
    <source>
        <dbReference type="ARBA" id="ARBA00022692"/>
    </source>
</evidence>
<dbReference type="GO" id="GO:0000155">
    <property type="term" value="F:phosphorelay sensor kinase activity"/>
    <property type="evidence" value="ECO:0007669"/>
    <property type="project" value="InterPro"/>
</dbReference>
<feature type="transmembrane region" description="Helical" evidence="15">
    <location>
        <begin position="184"/>
        <end position="202"/>
    </location>
</feature>
<evidence type="ECO:0000313" key="18">
    <source>
        <dbReference type="EMBL" id="ACB75436.1"/>
    </source>
</evidence>
<evidence type="ECO:0000256" key="9">
    <source>
        <dbReference type="ARBA" id="ARBA00022840"/>
    </source>
</evidence>
<dbReference type="SMART" id="SM00387">
    <property type="entry name" value="HATPase_c"/>
    <property type="match status" value="1"/>
</dbReference>
<evidence type="ECO:0000256" key="11">
    <source>
        <dbReference type="ARBA" id="ARBA00023012"/>
    </source>
</evidence>
<protein>
    <recommendedName>
        <fullName evidence="3">histidine kinase</fullName>
        <ecNumber evidence="3">2.7.13.3</ecNumber>
    </recommendedName>
</protein>
<evidence type="ECO:0000256" key="12">
    <source>
        <dbReference type="ARBA" id="ARBA00023136"/>
    </source>
</evidence>
<feature type="modified residue" description="4-aspartylphosphate" evidence="13">
    <location>
        <position position="547"/>
    </location>
</feature>
<evidence type="ECO:0000259" key="17">
    <source>
        <dbReference type="PROSITE" id="PS50110"/>
    </source>
</evidence>
<evidence type="ECO:0000256" key="14">
    <source>
        <dbReference type="SAM" id="Coils"/>
    </source>
</evidence>
<dbReference type="KEGG" id="ote:Oter_2153"/>
<dbReference type="AlphaFoldDB" id="B1ZNR6"/>
<evidence type="ECO:0000256" key="8">
    <source>
        <dbReference type="ARBA" id="ARBA00022777"/>
    </source>
</evidence>
<dbReference type="EMBL" id="CP001032">
    <property type="protein sequence ID" value="ACB75436.1"/>
    <property type="molecule type" value="Genomic_DNA"/>
</dbReference>
<dbReference type="InterPro" id="IPR003661">
    <property type="entry name" value="HisK_dim/P_dom"/>
</dbReference>
<feature type="transmembrane region" description="Helical" evidence="15">
    <location>
        <begin position="34"/>
        <end position="55"/>
    </location>
</feature>
<dbReference type="CDD" id="cd00082">
    <property type="entry name" value="HisKA"/>
    <property type="match status" value="1"/>
</dbReference>
<keyword evidence="5 18" id="KW-0808">Transferase</keyword>
<keyword evidence="6 15" id="KW-0812">Transmembrane</keyword>
<evidence type="ECO:0000256" key="3">
    <source>
        <dbReference type="ARBA" id="ARBA00012438"/>
    </source>
</evidence>
<dbReference type="PROSITE" id="PS50110">
    <property type="entry name" value="RESPONSE_REGULATORY"/>
    <property type="match status" value="1"/>
</dbReference>
<dbReference type="GO" id="GO:0005524">
    <property type="term" value="F:ATP binding"/>
    <property type="evidence" value="ECO:0007669"/>
    <property type="project" value="UniProtKB-KW"/>
</dbReference>
<keyword evidence="7" id="KW-0547">Nucleotide-binding</keyword>
<name>B1ZNR6_OPITP</name>
<dbReference type="SUPFAM" id="SSF55874">
    <property type="entry name" value="ATPase domain of HSP90 chaperone/DNA topoisomerase II/histidine kinase"/>
    <property type="match status" value="1"/>
</dbReference>
<keyword evidence="4 13" id="KW-0597">Phosphoprotein</keyword>
<dbReference type="Pfam" id="PF00512">
    <property type="entry name" value="HisKA"/>
    <property type="match status" value="1"/>
</dbReference>
<evidence type="ECO:0000256" key="4">
    <source>
        <dbReference type="ARBA" id="ARBA00022553"/>
    </source>
</evidence>
<keyword evidence="19" id="KW-1185">Reference proteome</keyword>
<feature type="domain" description="Histidine kinase" evidence="16">
    <location>
        <begin position="254"/>
        <end position="476"/>
    </location>
</feature>
<dbReference type="PROSITE" id="PS50109">
    <property type="entry name" value="HIS_KIN"/>
    <property type="match status" value="1"/>
</dbReference>
<dbReference type="PANTHER" id="PTHR45339:SF1">
    <property type="entry name" value="HYBRID SIGNAL TRANSDUCTION HISTIDINE KINASE J"/>
    <property type="match status" value="1"/>
</dbReference>
<evidence type="ECO:0000256" key="10">
    <source>
        <dbReference type="ARBA" id="ARBA00022989"/>
    </source>
</evidence>
<feature type="coiled-coil region" evidence="14">
    <location>
        <begin position="202"/>
        <end position="240"/>
    </location>
</feature>
<evidence type="ECO:0000259" key="16">
    <source>
        <dbReference type="PROSITE" id="PS50109"/>
    </source>
</evidence>
<dbReference type="CDD" id="cd16922">
    <property type="entry name" value="HATPase_EvgS-ArcB-TorS-like"/>
    <property type="match status" value="1"/>
</dbReference>
<dbReference type="InterPro" id="IPR003594">
    <property type="entry name" value="HATPase_dom"/>
</dbReference>
<dbReference type="InterPro" id="IPR036097">
    <property type="entry name" value="HisK_dim/P_sf"/>
</dbReference>
<dbReference type="GO" id="GO:0016020">
    <property type="term" value="C:membrane"/>
    <property type="evidence" value="ECO:0007669"/>
    <property type="project" value="UniProtKB-SubCell"/>
</dbReference>
<comment type="catalytic activity">
    <reaction evidence="1">
        <text>ATP + protein L-histidine = ADP + protein N-phospho-L-histidine.</text>
        <dbReference type="EC" id="2.7.13.3"/>
    </reaction>
</comment>
<feature type="transmembrane region" description="Helical" evidence="15">
    <location>
        <begin position="147"/>
        <end position="164"/>
    </location>
</feature>
<dbReference type="HOGENOM" id="CLU_000445_114_75_0"/>
<evidence type="ECO:0000313" key="19">
    <source>
        <dbReference type="Proteomes" id="UP000007013"/>
    </source>
</evidence>
<dbReference type="eggNOG" id="COG4251">
    <property type="taxonomic scope" value="Bacteria"/>
</dbReference>
<gene>
    <name evidence="18" type="ordered locus">Oter_2153</name>
</gene>